<dbReference type="GO" id="GO:0032993">
    <property type="term" value="C:protein-DNA complex"/>
    <property type="evidence" value="ECO:0007669"/>
    <property type="project" value="TreeGrafter"/>
</dbReference>
<dbReference type="PROSITE" id="PS50110">
    <property type="entry name" value="RESPONSE_REGULATORY"/>
    <property type="match status" value="1"/>
</dbReference>
<dbReference type="GO" id="GO:0000976">
    <property type="term" value="F:transcription cis-regulatory region binding"/>
    <property type="evidence" value="ECO:0007669"/>
    <property type="project" value="TreeGrafter"/>
</dbReference>
<dbReference type="GO" id="GO:0006355">
    <property type="term" value="P:regulation of DNA-templated transcription"/>
    <property type="evidence" value="ECO:0007669"/>
    <property type="project" value="InterPro"/>
</dbReference>
<evidence type="ECO:0000259" key="5">
    <source>
        <dbReference type="PROSITE" id="PS51755"/>
    </source>
</evidence>
<sequence length="226" mass="25238">MPLLLLVDDDAKLARDLSVGLAVYGFSVVTVGTLEEARTRLAGVESFALILLDVTLPDEDGWVLVEELRGAGDHVPVIFLTARSVLGDRVRGLRLGADDYVVKPFELEELNARIEANLRRHRPDEVYMVDGVQVNMDARTVVRDGRRLELSQREFGVLAALIRAEGRVLTRRELLLEVWEMSFDPGTNVVDVVVLRLRRKLDIGGRHTIQTAIGQGYSVRAERVQS</sequence>
<keyword evidence="7" id="KW-1185">Reference proteome</keyword>
<dbReference type="EMBL" id="CP036434">
    <property type="protein sequence ID" value="QDV06166.1"/>
    <property type="molecule type" value="Genomic_DNA"/>
</dbReference>
<keyword evidence="2" id="KW-0597">Phosphoprotein</keyword>
<evidence type="ECO:0000313" key="7">
    <source>
        <dbReference type="Proteomes" id="UP000320390"/>
    </source>
</evidence>
<dbReference type="InterPro" id="IPR039420">
    <property type="entry name" value="WalR-like"/>
</dbReference>
<feature type="modified residue" description="4-aspartylphosphate" evidence="2">
    <location>
        <position position="53"/>
    </location>
</feature>
<dbReference type="AlphaFoldDB" id="A0A518EQ09"/>
<dbReference type="Gene3D" id="3.40.50.2300">
    <property type="match status" value="1"/>
</dbReference>
<organism evidence="6 7">
    <name type="scientific">Saltatorellus ferox</name>
    <dbReference type="NCBI Taxonomy" id="2528018"/>
    <lineage>
        <taxon>Bacteria</taxon>
        <taxon>Pseudomonadati</taxon>
        <taxon>Planctomycetota</taxon>
        <taxon>Planctomycetia</taxon>
        <taxon>Planctomycetia incertae sedis</taxon>
        <taxon>Saltatorellus</taxon>
    </lineage>
</organism>
<dbReference type="InterPro" id="IPR001867">
    <property type="entry name" value="OmpR/PhoB-type_DNA-bd"/>
</dbReference>
<name>A0A518EQ09_9BACT</name>
<dbReference type="SMART" id="SM00862">
    <property type="entry name" value="Trans_reg_C"/>
    <property type="match status" value="1"/>
</dbReference>
<dbReference type="Gene3D" id="6.10.250.690">
    <property type="match status" value="1"/>
</dbReference>
<feature type="domain" description="OmpR/PhoB-type" evidence="5">
    <location>
        <begin position="124"/>
        <end position="221"/>
    </location>
</feature>
<dbReference type="InterPro" id="IPR036388">
    <property type="entry name" value="WH-like_DNA-bd_sf"/>
</dbReference>
<dbReference type="Pfam" id="PF00486">
    <property type="entry name" value="Trans_reg_C"/>
    <property type="match status" value="1"/>
</dbReference>
<dbReference type="Proteomes" id="UP000320390">
    <property type="component" value="Chromosome"/>
</dbReference>
<dbReference type="GO" id="GO:0005829">
    <property type="term" value="C:cytosol"/>
    <property type="evidence" value="ECO:0007669"/>
    <property type="project" value="TreeGrafter"/>
</dbReference>
<evidence type="ECO:0000256" key="2">
    <source>
        <dbReference type="PROSITE-ProRule" id="PRU00169"/>
    </source>
</evidence>
<dbReference type="InterPro" id="IPR011006">
    <property type="entry name" value="CheY-like_superfamily"/>
</dbReference>
<dbReference type="InterPro" id="IPR001789">
    <property type="entry name" value="Sig_transdc_resp-reg_receiver"/>
</dbReference>
<dbReference type="Pfam" id="PF00072">
    <property type="entry name" value="Response_reg"/>
    <property type="match status" value="1"/>
</dbReference>
<evidence type="ECO:0000256" key="1">
    <source>
        <dbReference type="ARBA" id="ARBA00023125"/>
    </source>
</evidence>
<keyword evidence="1 3" id="KW-0238">DNA-binding</keyword>
<dbReference type="CDD" id="cd00383">
    <property type="entry name" value="trans_reg_C"/>
    <property type="match status" value="1"/>
</dbReference>
<dbReference type="PROSITE" id="PS51755">
    <property type="entry name" value="OMPR_PHOB"/>
    <property type="match status" value="1"/>
</dbReference>
<dbReference type="PANTHER" id="PTHR48111">
    <property type="entry name" value="REGULATOR OF RPOS"/>
    <property type="match status" value="1"/>
</dbReference>
<reference evidence="6 7" key="1">
    <citation type="submission" date="2019-02" db="EMBL/GenBank/DDBJ databases">
        <title>Deep-cultivation of Planctomycetes and their phenomic and genomic characterization uncovers novel biology.</title>
        <authorList>
            <person name="Wiegand S."/>
            <person name="Jogler M."/>
            <person name="Boedeker C."/>
            <person name="Pinto D."/>
            <person name="Vollmers J."/>
            <person name="Rivas-Marin E."/>
            <person name="Kohn T."/>
            <person name="Peeters S.H."/>
            <person name="Heuer A."/>
            <person name="Rast P."/>
            <person name="Oberbeckmann S."/>
            <person name="Bunk B."/>
            <person name="Jeske O."/>
            <person name="Meyerdierks A."/>
            <person name="Storesund J.E."/>
            <person name="Kallscheuer N."/>
            <person name="Luecker S."/>
            <person name="Lage O.M."/>
            <person name="Pohl T."/>
            <person name="Merkel B.J."/>
            <person name="Hornburger P."/>
            <person name="Mueller R.-W."/>
            <person name="Bruemmer F."/>
            <person name="Labrenz M."/>
            <person name="Spormann A.M."/>
            <person name="Op den Camp H."/>
            <person name="Overmann J."/>
            <person name="Amann R."/>
            <person name="Jetten M.S.M."/>
            <person name="Mascher T."/>
            <person name="Medema M.H."/>
            <person name="Devos D.P."/>
            <person name="Kaster A.-K."/>
            <person name="Ovreas L."/>
            <person name="Rohde M."/>
            <person name="Galperin M.Y."/>
            <person name="Jogler C."/>
        </authorList>
    </citation>
    <scope>NUCLEOTIDE SEQUENCE [LARGE SCALE GENOMIC DNA]</scope>
    <source>
        <strain evidence="6 7">Poly30</strain>
    </source>
</reference>
<proteinExistence type="predicted"/>
<evidence type="ECO:0000259" key="4">
    <source>
        <dbReference type="PROSITE" id="PS50110"/>
    </source>
</evidence>
<feature type="domain" description="Response regulatory" evidence="4">
    <location>
        <begin position="3"/>
        <end position="118"/>
    </location>
</feature>
<gene>
    <name evidence="6" type="primary">copR_3</name>
    <name evidence="6" type="ORF">Poly30_16710</name>
</gene>
<dbReference type="GO" id="GO:0000156">
    <property type="term" value="F:phosphorelay response regulator activity"/>
    <property type="evidence" value="ECO:0007669"/>
    <property type="project" value="TreeGrafter"/>
</dbReference>
<dbReference type="PANTHER" id="PTHR48111:SF36">
    <property type="entry name" value="TRANSCRIPTIONAL REGULATORY PROTEIN CUTR"/>
    <property type="match status" value="1"/>
</dbReference>
<protein>
    <submittedName>
        <fullName evidence="6">Transcriptional activator protein CopR</fullName>
    </submittedName>
</protein>
<accession>A0A518EQ09</accession>
<dbReference type="SMART" id="SM00448">
    <property type="entry name" value="REC"/>
    <property type="match status" value="1"/>
</dbReference>
<evidence type="ECO:0000313" key="6">
    <source>
        <dbReference type="EMBL" id="QDV06166.1"/>
    </source>
</evidence>
<dbReference type="Gene3D" id="1.10.10.10">
    <property type="entry name" value="Winged helix-like DNA-binding domain superfamily/Winged helix DNA-binding domain"/>
    <property type="match status" value="1"/>
</dbReference>
<dbReference type="SUPFAM" id="SSF52172">
    <property type="entry name" value="CheY-like"/>
    <property type="match status" value="1"/>
</dbReference>
<dbReference type="RefSeq" id="WP_419191113.1">
    <property type="nucleotide sequence ID" value="NZ_CP036434.1"/>
</dbReference>
<feature type="DNA-binding region" description="OmpR/PhoB-type" evidence="3">
    <location>
        <begin position="124"/>
        <end position="221"/>
    </location>
</feature>
<evidence type="ECO:0000256" key="3">
    <source>
        <dbReference type="PROSITE-ProRule" id="PRU01091"/>
    </source>
</evidence>